<evidence type="ECO:0000256" key="5">
    <source>
        <dbReference type="ARBA" id="ARBA00022603"/>
    </source>
</evidence>
<dbReference type="CDD" id="cd20144">
    <property type="entry name" value="PWWP_NSD_rpt1"/>
    <property type="match status" value="1"/>
</dbReference>
<keyword evidence="3" id="KW-0158">Chromosome</keyword>
<evidence type="ECO:0000259" key="19">
    <source>
        <dbReference type="PROSITE" id="PS51215"/>
    </source>
</evidence>
<feature type="region of interest" description="Disordered" evidence="15">
    <location>
        <begin position="714"/>
        <end position="760"/>
    </location>
</feature>
<dbReference type="InterPro" id="IPR006560">
    <property type="entry name" value="AWS_dom"/>
</dbReference>
<feature type="compositionally biased region" description="Low complexity" evidence="15">
    <location>
        <begin position="742"/>
        <end position="754"/>
    </location>
</feature>
<dbReference type="SMART" id="SM00293">
    <property type="entry name" value="PWWP"/>
    <property type="match status" value="2"/>
</dbReference>
<keyword evidence="9" id="KW-0677">Repeat</keyword>
<evidence type="ECO:0000256" key="8">
    <source>
        <dbReference type="ARBA" id="ARBA00022723"/>
    </source>
</evidence>
<feature type="compositionally biased region" description="Polar residues" evidence="15">
    <location>
        <begin position="635"/>
        <end position="671"/>
    </location>
</feature>
<evidence type="ECO:0000256" key="1">
    <source>
        <dbReference type="ARBA" id="ARBA00004123"/>
    </source>
</evidence>
<dbReference type="SMART" id="SM00317">
    <property type="entry name" value="SET"/>
    <property type="match status" value="1"/>
</dbReference>
<evidence type="ECO:0000259" key="18">
    <source>
        <dbReference type="PROSITE" id="PS50868"/>
    </source>
</evidence>
<dbReference type="SUPFAM" id="SSF63748">
    <property type="entry name" value="Tudor/PWWP/MBT"/>
    <property type="match status" value="2"/>
</dbReference>
<dbReference type="SMART" id="SM00570">
    <property type="entry name" value="AWS"/>
    <property type="match status" value="1"/>
</dbReference>
<dbReference type="InterPro" id="IPR055198">
    <property type="entry name" value="NSD_PHD"/>
</dbReference>
<comment type="subcellular location">
    <subcellularLocation>
        <location evidence="2">Chromosome</location>
    </subcellularLocation>
    <subcellularLocation>
        <location evidence="1">Nucleus</location>
    </subcellularLocation>
</comment>
<evidence type="ECO:0000256" key="7">
    <source>
        <dbReference type="ARBA" id="ARBA00022691"/>
    </source>
</evidence>
<keyword evidence="10" id="KW-0863">Zinc-finger</keyword>
<dbReference type="InterPro" id="IPR055197">
    <property type="entry name" value="PHDvar_NSD"/>
</dbReference>
<feature type="domain" description="SET" evidence="16">
    <location>
        <begin position="1162"/>
        <end position="1279"/>
    </location>
</feature>
<evidence type="ECO:0000256" key="2">
    <source>
        <dbReference type="ARBA" id="ARBA00004286"/>
    </source>
</evidence>
<dbReference type="InterPro" id="IPR011011">
    <property type="entry name" value="Znf_FYVE_PHD"/>
</dbReference>
<dbReference type="CDD" id="cd05838">
    <property type="entry name" value="PWWP_NSD_rpt2"/>
    <property type="match status" value="1"/>
</dbReference>
<keyword evidence="11" id="KW-0862">Zinc</keyword>
<feature type="region of interest" description="Disordered" evidence="15">
    <location>
        <begin position="520"/>
        <end position="549"/>
    </location>
</feature>
<accession>A0A9N9MA56</accession>
<feature type="region of interest" description="Disordered" evidence="15">
    <location>
        <begin position="1511"/>
        <end position="1579"/>
    </location>
</feature>
<dbReference type="EMBL" id="OU892277">
    <property type="protein sequence ID" value="CAG9760569.1"/>
    <property type="molecule type" value="Genomic_DNA"/>
</dbReference>
<reference evidence="20" key="1">
    <citation type="submission" date="2022-01" db="EMBL/GenBank/DDBJ databases">
        <authorList>
            <person name="King R."/>
        </authorList>
    </citation>
    <scope>NUCLEOTIDE SEQUENCE</scope>
</reference>
<dbReference type="GO" id="GO:0140938">
    <property type="term" value="F:histone H3 methyltransferase activity"/>
    <property type="evidence" value="ECO:0007669"/>
    <property type="project" value="UniProtKB-ARBA"/>
</dbReference>
<evidence type="ECO:0000256" key="4">
    <source>
        <dbReference type="ARBA" id="ARBA00022553"/>
    </source>
</evidence>
<dbReference type="CDD" id="cd15566">
    <property type="entry name" value="PHD3_NSD"/>
    <property type="match status" value="1"/>
</dbReference>
<feature type="domain" description="PWWP" evidence="17">
    <location>
        <begin position="362"/>
        <end position="429"/>
    </location>
</feature>
<name>A0A9N9MA56_9CUCU</name>
<evidence type="ECO:0008006" key="22">
    <source>
        <dbReference type="Google" id="ProtNLM"/>
    </source>
</evidence>
<dbReference type="SMART" id="SM00508">
    <property type="entry name" value="PostSET"/>
    <property type="match status" value="1"/>
</dbReference>
<dbReference type="CDD" id="cd15565">
    <property type="entry name" value="PHD2_NSD"/>
    <property type="match status" value="1"/>
</dbReference>
<feature type="compositionally biased region" description="Polar residues" evidence="15">
    <location>
        <begin position="24"/>
        <end position="37"/>
    </location>
</feature>
<dbReference type="GO" id="GO:0008270">
    <property type="term" value="F:zinc ion binding"/>
    <property type="evidence" value="ECO:0007669"/>
    <property type="project" value="UniProtKB-KW"/>
</dbReference>
<dbReference type="PROSITE" id="PS01359">
    <property type="entry name" value="ZF_PHD_1"/>
    <property type="match status" value="1"/>
</dbReference>
<evidence type="ECO:0000256" key="11">
    <source>
        <dbReference type="ARBA" id="ARBA00022833"/>
    </source>
</evidence>
<protein>
    <recommendedName>
        <fullName evidence="22">Histone-lysine N-methyltransferase</fullName>
    </recommendedName>
</protein>
<dbReference type="InterPro" id="IPR050777">
    <property type="entry name" value="SET2_Histone-Lys_MeTrsfase"/>
</dbReference>
<feature type="region of interest" description="Disordered" evidence="15">
    <location>
        <begin position="628"/>
        <end position="686"/>
    </location>
</feature>
<evidence type="ECO:0000313" key="21">
    <source>
        <dbReference type="Proteomes" id="UP001152799"/>
    </source>
</evidence>
<dbReference type="InterPro" id="IPR046341">
    <property type="entry name" value="SET_dom_sf"/>
</dbReference>
<dbReference type="PROSITE" id="PS51215">
    <property type="entry name" value="AWS"/>
    <property type="match status" value="1"/>
</dbReference>
<organism evidence="20 21">
    <name type="scientific">Ceutorhynchus assimilis</name>
    <name type="common">cabbage seed weevil</name>
    <dbReference type="NCBI Taxonomy" id="467358"/>
    <lineage>
        <taxon>Eukaryota</taxon>
        <taxon>Metazoa</taxon>
        <taxon>Ecdysozoa</taxon>
        <taxon>Arthropoda</taxon>
        <taxon>Hexapoda</taxon>
        <taxon>Insecta</taxon>
        <taxon>Pterygota</taxon>
        <taxon>Neoptera</taxon>
        <taxon>Endopterygota</taxon>
        <taxon>Coleoptera</taxon>
        <taxon>Polyphaga</taxon>
        <taxon>Cucujiformia</taxon>
        <taxon>Curculionidae</taxon>
        <taxon>Ceutorhynchinae</taxon>
        <taxon>Ceutorhynchus</taxon>
    </lineage>
</organism>
<dbReference type="InterPro" id="IPR000313">
    <property type="entry name" value="PWWP_dom"/>
</dbReference>
<sequence length="1604" mass="182132">MSGSRSQTKVLNAAKTSLPVPNYGSFNQSGVKINTSTPRKDGPSRKCYGSKRQRRSYTTRESFGLPDENICTNSPVFLGMDTSALDTDKGKPQDFTICTNITDYSYWENDSLQPFEDEIRDKIKPDNIKLAEDKELDIISDSVLEKTNLALKIDSLPNKNKNTYSKLPIEKFQIMDSTGSQTQISLNDNDESTHSSLPNIYSDMEHNNTFPECLKEKSSISSELVGEETCYSFQRQLRPRNNLSYPKKRQTYNSLEFSFPEKVEIKLESDAAEDSADTKANGALAILNRASDSVSEDVESSRMSTSSSIRPISPNDDLDVIPLSIRFSIDPKPSDVSVSFEPCNTSTTEEPQIKMEKKIYSIGDLVWAKLNRYPYWPAVICKEPDTDAFVKDGTKKNSKPHKLYHVRFFGDSGRRCWIKEGVIMLYNSKNDLEMIVKKLESESQRHFIIKDYLIQGTPKIMNQWKNAVEEIESHRHKSFEEILQFLLNSMPSPRKRKLSEIMAGCEINLDGIIEKRYKKMSSSDKEDPKDSEKDISVQEPSTSAAYKTPKPAKVEENIFIDDATDPNVYTYEYQLSLHKKNALFNGLTRVKVCDFCFKTGNIFKCKGRCGGRYHFDCAAKVTQPRYRATPENQKKNNSAELLSTSSNNQDSPQTRSRTRCQVSAVQSTPDTNVPLDNPVEASLPENDLSINLEKQIDSNMQNVMKQIDSNTYYWDSSEESSEENSSDESDISGTLPDIALKDNTNSEETNSDNSTEPKKIEHVTADVVEYTNIDQVTANMKCTYCLLAKDPPCYVCGSEMTDKGETVRQKCCQSRCYLYYHDSCLNNWPQTLWPGVKWSKSKQPEDLFCCPVHTCHTCYAEELGNVGSPSPYPRVPMDKLARCLLCPAAFHTSIYCIPAGSEVLGGSQIICPRHREPPIEPINTYWCFICSKGGNLVCCETCPTSVHHTDCQPIIYTHDGRYICEDCESGRFPLYDEIVWVKLHQFRWWPATIIFPNEIPQNLSKKLHRGDFVVRFFGTNKYYPMNKARAFLFAEGDAAGSCRETTSSKNKVNEYYEKAIEDATTAYMLKQDFKVRREAELIRTDKPPTYCKINKNKRVGNARDPELDLSNSTPCDCDPSKPHPCGPDSNCINRHLLTECNPRMCQAGVKCENKSFQRREYPSMVPFKTRGLGWGLKTLEPIKKGQFVIEYVGEIISTEEYQRRMKNMVEKKEENYYFMFLDADSMIDAGPKGNLSRFMNHCCDPNCITQKWTVNGETRVGLFAKCDIESEAELTFNYNWVAQDKKVCKCGASSCTGFIGVKNKQENITAISTEPRKYRKSSKKPDSLPVPPCFKCGELNSDITCNNKTCSKGYHLNCLNSTLTDASKFTCPRHYCNICSHRAARCCEKCTNSFCSSHSEGNIRYDRLLKFLCKLHDLGESSTDTLSSKILKEIPKQAPSEPDNLKIIDKETIRSAREQQRIQRLMTDPEKLLTKTAKNKLTQHEKSLNEEEQDTLCLKYRLFSRRHLKRKAQSLSNVPGTSVPPNSAVDKISESKTFKPVRARKSKLDSTNEKPIVSSSSSDEDAVNSSLVINNKDKENLCMDDDDEISLEYRLAKKLSNKKN</sequence>
<evidence type="ECO:0000256" key="14">
    <source>
        <dbReference type="ARBA" id="ARBA00023242"/>
    </source>
</evidence>
<dbReference type="PROSITE" id="PS50280">
    <property type="entry name" value="SET"/>
    <property type="match status" value="1"/>
</dbReference>
<dbReference type="InterPro" id="IPR013083">
    <property type="entry name" value="Znf_RING/FYVE/PHD"/>
</dbReference>
<dbReference type="OrthoDB" id="422362at2759"/>
<dbReference type="PROSITE" id="PS50868">
    <property type="entry name" value="POST_SET"/>
    <property type="match status" value="1"/>
</dbReference>
<dbReference type="GO" id="GO:0032259">
    <property type="term" value="P:methylation"/>
    <property type="evidence" value="ECO:0007669"/>
    <property type="project" value="UniProtKB-KW"/>
</dbReference>
<keyword evidence="12" id="KW-0805">Transcription regulation</keyword>
<dbReference type="Pfam" id="PF23004">
    <property type="entry name" value="PHDvar_NSD"/>
    <property type="match status" value="1"/>
</dbReference>
<dbReference type="SUPFAM" id="SSF82199">
    <property type="entry name" value="SET domain"/>
    <property type="match status" value="1"/>
</dbReference>
<keyword evidence="8" id="KW-0479">Metal-binding</keyword>
<dbReference type="Gene3D" id="2.170.270.10">
    <property type="entry name" value="SET domain"/>
    <property type="match status" value="1"/>
</dbReference>
<feature type="domain" description="AWS" evidence="19">
    <location>
        <begin position="1110"/>
        <end position="1160"/>
    </location>
</feature>
<dbReference type="InterPro" id="IPR019786">
    <property type="entry name" value="Zinc_finger_PHD-type_CS"/>
</dbReference>
<feature type="compositionally biased region" description="Basic residues" evidence="15">
    <location>
        <begin position="48"/>
        <end position="57"/>
    </location>
</feature>
<dbReference type="Gene3D" id="3.30.40.10">
    <property type="entry name" value="Zinc/RING finger domain, C3HC4 (zinc finger)"/>
    <property type="match status" value="2"/>
</dbReference>
<evidence type="ECO:0000256" key="9">
    <source>
        <dbReference type="ARBA" id="ARBA00022737"/>
    </source>
</evidence>
<dbReference type="SUPFAM" id="SSF57903">
    <property type="entry name" value="FYVE/PHD zinc finger"/>
    <property type="match status" value="2"/>
</dbReference>
<keyword evidence="5" id="KW-0489">Methyltransferase</keyword>
<dbReference type="Gene3D" id="2.30.30.140">
    <property type="match status" value="2"/>
</dbReference>
<dbReference type="Pfam" id="PF00855">
    <property type="entry name" value="PWWP"/>
    <property type="match status" value="2"/>
</dbReference>
<feature type="compositionally biased region" description="Acidic residues" evidence="15">
    <location>
        <begin position="716"/>
        <end position="730"/>
    </location>
</feature>
<keyword evidence="14" id="KW-0539">Nucleus</keyword>
<dbReference type="InterPro" id="IPR001965">
    <property type="entry name" value="Znf_PHD"/>
</dbReference>
<evidence type="ECO:0000256" key="13">
    <source>
        <dbReference type="ARBA" id="ARBA00023163"/>
    </source>
</evidence>
<keyword evidence="4" id="KW-0597">Phosphoprotein</keyword>
<evidence type="ECO:0000256" key="15">
    <source>
        <dbReference type="SAM" id="MobiDB-lite"/>
    </source>
</evidence>
<feature type="domain" description="PWWP" evidence="17">
    <location>
        <begin position="975"/>
        <end position="1036"/>
    </location>
</feature>
<dbReference type="PROSITE" id="PS50812">
    <property type="entry name" value="PWWP"/>
    <property type="match status" value="2"/>
</dbReference>
<dbReference type="Proteomes" id="UP001152799">
    <property type="component" value="Chromosome 1"/>
</dbReference>
<evidence type="ECO:0000313" key="20">
    <source>
        <dbReference type="EMBL" id="CAG9760569.1"/>
    </source>
</evidence>
<dbReference type="InterPro" id="IPR003616">
    <property type="entry name" value="Post-SET_dom"/>
</dbReference>
<keyword evidence="6" id="KW-0808">Transferase</keyword>
<evidence type="ECO:0000259" key="16">
    <source>
        <dbReference type="PROSITE" id="PS50280"/>
    </source>
</evidence>
<evidence type="ECO:0000256" key="10">
    <source>
        <dbReference type="ARBA" id="ARBA00022771"/>
    </source>
</evidence>
<feature type="compositionally biased region" description="Polar residues" evidence="15">
    <location>
        <begin position="1513"/>
        <end position="1525"/>
    </location>
</feature>
<dbReference type="Pfam" id="PF17907">
    <property type="entry name" value="AWS"/>
    <property type="match status" value="1"/>
</dbReference>
<feature type="domain" description="Post-SET" evidence="18">
    <location>
        <begin position="1284"/>
        <end position="1300"/>
    </location>
</feature>
<evidence type="ECO:0000256" key="3">
    <source>
        <dbReference type="ARBA" id="ARBA00022454"/>
    </source>
</evidence>
<dbReference type="SMART" id="SM00249">
    <property type="entry name" value="PHD"/>
    <property type="match status" value="4"/>
</dbReference>
<evidence type="ECO:0000256" key="12">
    <source>
        <dbReference type="ARBA" id="ARBA00023015"/>
    </source>
</evidence>
<dbReference type="Pfam" id="PF22908">
    <property type="entry name" value="PHD_NSD"/>
    <property type="match status" value="1"/>
</dbReference>
<feature type="compositionally biased region" description="Basic and acidic residues" evidence="15">
    <location>
        <begin position="521"/>
        <end position="536"/>
    </location>
</feature>
<dbReference type="Pfam" id="PF00856">
    <property type="entry name" value="SET"/>
    <property type="match status" value="1"/>
</dbReference>
<dbReference type="CDD" id="cd15567">
    <property type="entry name" value="PHD4_NSD"/>
    <property type="match status" value="1"/>
</dbReference>
<keyword evidence="7" id="KW-0949">S-adenosyl-L-methionine</keyword>
<keyword evidence="13" id="KW-0804">Transcription</keyword>
<keyword evidence="21" id="KW-1185">Reference proteome</keyword>
<dbReference type="InterPro" id="IPR041306">
    <property type="entry name" value="C5HCH"/>
</dbReference>
<dbReference type="PANTHER" id="PTHR22884">
    <property type="entry name" value="SET DOMAIN PROTEINS"/>
    <property type="match status" value="1"/>
</dbReference>
<gene>
    <name evidence="20" type="ORF">CEUTPL_LOCUS1293</name>
</gene>
<proteinExistence type="predicted"/>
<dbReference type="Pfam" id="PF17982">
    <property type="entry name" value="C5HCH"/>
    <property type="match status" value="1"/>
</dbReference>
<dbReference type="InterPro" id="IPR001214">
    <property type="entry name" value="SET_dom"/>
</dbReference>
<dbReference type="GO" id="GO:0005694">
    <property type="term" value="C:chromosome"/>
    <property type="evidence" value="ECO:0007669"/>
    <property type="project" value="UniProtKB-SubCell"/>
</dbReference>
<dbReference type="GO" id="GO:0005634">
    <property type="term" value="C:nucleus"/>
    <property type="evidence" value="ECO:0007669"/>
    <property type="project" value="UniProtKB-SubCell"/>
</dbReference>
<feature type="region of interest" description="Disordered" evidence="15">
    <location>
        <begin position="24"/>
        <end position="61"/>
    </location>
</feature>
<evidence type="ECO:0000259" key="17">
    <source>
        <dbReference type="PROSITE" id="PS50812"/>
    </source>
</evidence>
<dbReference type="GO" id="GO:0016279">
    <property type="term" value="F:protein-lysine N-methyltransferase activity"/>
    <property type="evidence" value="ECO:0007669"/>
    <property type="project" value="UniProtKB-ARBA"/>
</dbReference>
<evidence type="ECO:0000256" key="6">
    <source>
        <dbReference type="ARBA" id="ARBA00022679"/>
    </source>
</evidence>